<reference evidence="3" key="1">
    <citation type="submission" date="2021-11" db="EMBL/GenBank/DDBJ databases">
        <title>Halomonas sp., isolated from a coastal aquaculture zone in Dongshan Bay.</title>
        <authorList>
            <person name="Lin W."/>
        </authorList>
    </citation>
    <scope>NUCLEOTIDE SEQUENCE</scope>
    <source>
        <strain evidence="3">Yzlin-01</strain>
    </source>
</reference>
<dbReference type="Pfam" id="PF07331">
    <property type="entry name" value="TctB"/>
    <property type="match status" value="1"/>
</dbReference>
<keyword evidence="1" id="KW-1133">Transmembrane helix</keyword>
<dbReference type="InterPro" id="IPR009936">
    <property type="entry name" value="DUF1468"/>
</dbReference>
<keyword evidence="1" id="KW-0472">Membrane</keyword>
<sequence>MRFLLRLGRTPGRDLACGLLFGAVAIVGLIEVTTNARLMDTFGRGPDPGPALLPLIVLSFLLIGGAALLLKGLAGWAFTPPEADENDPIETPPPSQHLHAAALLASLVVLPVAISWLGFLLASALFAAPWLVWLEYRRGVGRRRALLLGVAVAALLAIALHVVFVTLLGIAI</sequence>
<feature type="transmembrane region" description="Helical" evidence="1">
    <location>
        <begin position="51"/>
        <end position="70"/>
    </location>
</feature>
<dbReference type="RefSeq" id="WP_259034602.1">
    <property type="nucleotide sequence ID" value="NZ_JAJISC010000001.1"/>
</dbReference>
<accession>A0ABT2EBS9</accession>
<protein>
    <submittedName>
        <fullName evidence="3">Tripartite tricarboxylate transporter TctB family protein</fullName>
    </submittedName>
</protein>
<organism evidence="3 4">
    <name type="scientific">Halomonas dongshanensis</name>
    <dbReference type="NCBI Taxonomy" id="2890835"/>
    <lineage>
        <taxon>Bacteria</taxon>
        <taxon>Pseudomonadati</taxon>
        <taxon>Pseudomonadota</taxon>
        <taxon>Gammaproteobacteria</taxon>
        <taxon>Oceanospirillales</taxon>
        <taxon>Halomonadaceae</taxon>
        <taxon>Halomonas</taxon>
    </lineage>
</organism>
<comment type="caution">
    <text evidence="3">The sequence shown here is derived from an EMBL/GenBank/DDBJ whole genome shotgun (WGS) entry which is preliminary data.</text>
</comment>
<evidence type="ECO:0000313" key="4">
    <source>
        <dbReference type="Proteomes" id="UP001165542"/>
    </source>
</evidence>
<feature type="domain" description="DUF1468" evidence="2">
    <location>
        <begin position="18"/>
        <end position="171"/>
    </location>
</feature>
<dbReference type="EMBL" id="JAJISC010000001">
    <property type="protein sequence ID" value="MCS2608107.1"/>
    <property type="molecule type" value="Genomic_DNA"/>
</dbReference>
<evidence type="ECO:0000256" key="1">
    <source>
        <dbReference type="SAM" id="Phobius"/>
    </source>
</evidence>
<gene>
    <name evidence="3" type="ORF">LLY24_02075</name>
</gene>
<feature type="transmembrane region" description="Helical" evidence="1">
    <location>
        <begin position="12"/>
        <end position="30"/>
    </location>
</feature>
<dbReference type="Proteomes" id="UP001165542">
    <property type="component" value="Unassembled WGS sequence"/>
</dbReference>
<evidence type="ECO:0000313" key="3">
    <source>
        <dbReference type="EMBL" id="MCS2608107.1"/>
    </source>
</evidence>
<proteinExistence type="predicted"/>
<keyword evidence="4" id="KW-1185">Reference proteome</keyword>
<evidence type="ECO:0000259" key="2">
    <source>
        <dbReference type="Pfam" id="PF07331"/>
    </source>
</evidence>
<name>A0ABT2EBS9_9GAMM</name>
<feature type="transmembrane region" description="Helical" evidence="1">
    <location>
        <begin position="100"/>
        <end position="133"/>
    </location>
</feature>
<feature type="transmembrane region" description="Helical" evidence="1">
    <location>
        <begin position="145"/>
        <end position="171"/>
    </location>
</feature>
<keyword evidence="1" id="KW-0812">Transmembrane</keyword>